<proteinExistence type="predicted"/>
<protein>
    <submittedName>
        <fullName evidence="2">Uncharacterized protein</fullName>
    </submittedName>
</protein>
<evidence type="ECO:0000313" key="2">
    <source>
        <dbReference type="EMBL" id="SPK71630.1"/>
    </source>
</evidence>
<evidence type="ECO:0000256" key="1">
    <source>
        <dbReference type="SAM" id="MobiDB-lite"/>
    </source>
</evidence>
<feature type="region of interest" description="Disordered" evidence="1">
    <location>
        <begin position="13"/>
        <end position="124"/>
    </location>
</feature>
<gene>
    <name evidence="2" type="ORF">CT19425_40070</name>
</gene>
<reference evidence="2 3" key="1">
    <citation type="submission" date="2018-01" db="EMBL/GenBank/DDBJ databases">
        <authorList>
            <person name="Gaut B.S."/>
            <person name="Morton B.R."/>
            <person name="Clegg M.T."/>
            <person name="Duvall M.R."/>
        </authorList>
    </citation>
    <scope>NUCLEOTIDE SEQUENCE [LARGE SCALE GENOMIC DNA]</scope>
    <source>
        <strain evidence="2">Cupriavidus taiwanensis LMG 19425</strain>
    </source>
</reference>
<dbReference type="EMBL" id="LT991976">
    <property type="protein sequence ID" value="SPK71630.1"/>
    <property type="molecule type" value="Genomic_DNA"/>
</dbReference>
<dbReference type="Proteomes" id="UP000255505">
    <property type="component" value="Chromosome I"/>
</dbReference>
<organism evidence="2 3">
    <name type="scientific">Cupriavidus taiwanensis</name>
    <dbReference type="NCBI Taxonomy" id="164546"/>
    <lineage>
        <taxon>Bacteria</taxon>
        <taxon>Pseudomonadati</taxon>
        <taxon>Pseudomonadota</taxon>
        <taxon>Betaproteobacteria</taxon>
        <taxon>Burkholderiales</taxon>
        <taxon>Burkholderiaceae</taxon>
        <taxon>Cupriavidus</taxon>
    </lineage>
</organism>
<name>A0A375IC29_9BURK</name>
<sequence>MPWKLPHAALHWRAASAAPAKNKDFKKGPAGGRRISRHDRVEPHSGIRVCPESTAAHMGPLRHTRPEYSKRRPLQKYASQPRASMTGHGDDSAGWRGRGHGAILADSAPAHRRRHPTSRRGSDD</sequence>
<accession>A0A375IC29</accession>
<dbReference type="AlphaFoldDB" id="A0A375IC29"/>
<evidence type="ECO:0000313" key="3">
    <source>
        <dbReference type="Proteomes" id="UP000255505"/>
    </source>
</evidence>